<sequence length="529" mass="58212">MTLHDVDISRLKYTKQAQLHCLLLGIDYCRLRVEALKLGEFAAHFPSLEHWKPAAKDVITKADKKCDEILKRVDKDHIDNQKGSSGPVILKQAELLQNEGKRLLEAATAAKKAVEQNVTAALEAVVAMDGDLKRDLKSVKEKIIAGIGSVIQKLQVKELDSLVKKDLGTLKQRIEKLKTEVDEKSDDDSLVNKELKQLRSAKEALEKVTHKDDGGKSIKTLTDELDTNFKTQIQQPLSEAVSAVNEAIEKLGGKFKDHGNLMTLHKVFEHIKGKVAAIRGTPKKGRHNGSGLEGIVSGIKQYAINIGNNVGRSSVNSWVMRILNANVLVNAWIDEYVRNNNNKFQDSTVTAENQKIQKVKIVLQNTIQARFSSVVVNEKPKGQGNVAGTLAEIQTFHKAVSQKIKESLDPITKAQEIATQVKSEVINGGGNNNDGYLRGAIEATLAQLPVLVKNFDDELNTFASEGNAGFAKLDDALKVTKDLDSQLGDATNPSQRDPSGPNISPAQVVDKRLGMVRQQVRLRLMVLWC</sequence>
<comment type="caution">
    <text evidence="3">The sequence shown here is derived from an EMBL/GenBank/DDBJ whole genome shotgun (WGS) entry which is preliminary data.</text>
</comment>
<evidence type="ECO:0000256" key="1">
    <source>
        <dbReference type="SAM" id="Coils"/>
    </source>
</evidence>
<dbReference type="GeneID" id="39872624"/>
<accession>A0A2H6K779</accession>
<dbReference type="VEuPathDB" id="PiroplasmaDB:BOVATA_003470"/>
<keyword evidence="1" id="KW-0175">Coiled coil</keyword>
<evidence type="ECO:0000313" key="3">
    <source>
        <dbReference type="EMBL" id="GBE58854.1"/>
    </source>
</evidence>
<dbReference type="EMBL" id="BDSA01000001">
    <property type="protein sequence ID" value="GBE58854.1"/>
    <property type="molecule type" value="Genomic_DNA"/>
</dbReference>
<feature type="region of interest" description="Disordered" evidence="2">
    <location>
        <begin position="485"/>
        <end position="507"/>
    </location>
</feature>
<proteinExistence type="predicted"/>
<keyword evidence="4" id="KW-1185">Reference proteome</keyword>
<dbReference type="RefSeq" id="XP_028865097.1">
    <property type="nucleotide sequence ID" value="XM_029009264.1"/>
</dbReference>
<protein>
    <submittedName>
        <fullName evidence="3">Extracellular matrix-binding ebh, putative</fullName>
    </submittedName>
</protein>
<dbReference type="Proteomes" id="UP000236319">
    <property type="component" value="Unassembled WGS sequence"/>
</dbReference>
<organism evidence="3 4">
    <name type="scientific">Babesia ovata</name>
    <dbReference type="NCBI Taxonomy" id="189622"/>
    <lineage>
        <taxon>Eukaryota</taxon>
        <taxon>Sar</taxon>
        <taxon>Alveolata</taxon>
        <taxon>Apicomplexa</taxon>
        <taxon>Aconoidasida</taxon>
        <taxon>Piroplasmida</taxon>
        <taxon>Babesiidae</taxon>
        <taxon>Babesia</taxon>
    </lineage>
</organism>
<feature type="coiled-coil region" evidence="1">
    <location>
        <begin position="167"/>
        <end position="211"/>
    </location>
</feature>
<evidence type="ECO:0000313" key="4">
    <source>
        <dbReference type="Proteomes" id="UP000236319"/>
    </source>
</evidence>
<dbReference type="AlphaFoldDB" id="A0A2H6K779"/>
<gene>
    <name evidence="3" type="ORF">BOVATA_003470</name>
</gene>
<feature type="compositionally biased region" description="Polar residues" evidence="2">
    <location>
        <begin position="488"/>
        <end position="505"/>
    </location>
</feature>
<reference evidence="3 4" key="1">
    <citation type="journal article" date="2017" name="BMC Genomics">
        <title>Whole-genome assembly of Babesia ovata and comparative genomics between closely related pathogens.</title>
        <authorList>
            <person name="Yamagishi J."/>
            <person name="Asada M."/>
            <person name="Hakimi H."/>
            <person name="Tanaka T.Q."/>
            <person name="Sugimoto C."/>
            <person name="Kawazu S."/>
        </authorList>
    </citation>
    <scope>NUCLEOTIDE SEQUENCE [LARGE SCALE GENOMIC DNA]</scope>
    <source>
        <strain evidence="3 4">Miyake</strain>
    </source>
</reference>
<name>A0A2H6K779_9APIC</name>
<dbReference type="OrthoDB" id="425925at2759"/>
<evidence type="ECO:0000256" key="2">
    <source>
        <dbReference type="SAM" id="MobiDB-lite"/>
    </source>
</evidence>